<dbReference type="CDD" id="cd00293">
    <property type="entry name" value="USP-like"/>
    <property type="match status" value="1"/>
</dbReference>
<accession>A0ABM8EIJ7</accession>
<keyword evidence="4" id="KW-1185">Reference proteome</keyword>
<dbReference type="InterPro" id="IPR014729">
    <property type="entry name" value="Rossmann-like_a/b/a_fold"/>
</dbReference>
<dbReference type="Proteomes" id="UP001317705">
    <property type="component" value="Chromosome"/>
</dbReference>
<evidence type="ECO:0000259" key="2">
    <source>
        <dbReference type="Pfam" id="PF00582"/>
    </source>
</evidence>
<comment type="similarity">
    <text evidence="1">Belongs to the universal stress protein A family.</text>
</comment>
<name>A0ABM8EIJ7_9BACT</name>
<evidence type="ECO:0000313" key="4">
    <source>
        <dbReference type="Proteomes" id="UP001317705"/>
    </source>
</evidence>
<dbReference type="Pfam" id="PF00582">
    <property type="entry name" value="Usp"/>
    <property type="match status" value="1"/>
</dbReference>
<dbReference type="PANTHER" id="PTHR46268:SF22">
    <property type="entry name" value="SENSOR PROTEIN KDPD-RELATED"/>
    <property type="match status" value="1"/>
</dbReference>
<protein>
    <submittedName>
        <fullName evidence="3">Universal stress protein</fullName>
    </submittedName>
</protein>
<dbReference type="SUPFAM" id="SSF52402">
    <property type="entry name" value="Adenine nucleotide alpha hydrolases-like"/>
    <property type="match status" value="1"/>
</dbReference>
<gene>
    <name evidence="3" type="primary">usp-2_1</name>
    <name evidence="3" type="ORF">GURASL_11900</name>
</gene>
<dbReference type="InterPro" id="IPR006016">
    <property type="entry name" value="UspA"/>
</dbReference>
<sequence>MENVKKILVVSRMTSDCRDAVHYGVSLARQCGAELYILHVVHNPFGLEGWSLPTVTLEQDFAKIMEDAKKDIDAILKKEQKDGLTITELVKKGEPTEEILKTVKELKIDLLVMLAHQEWRIEHFLFGRSNEEIVRKMPCSVLLVKKEPEPVRW</sequence>
<reference evidence="3 4" key="1">
    <citation type="submission" date="2022-12" db="EMBL/GenBank/DDBJ databases">
        <title>Polyphasic characterization of Geotalea uranireducens NIT-SL11 newly isolated from a complex of sewage sludge and microbially reduced graphene oxide.</title>
        <authorList>
            <person name="Xie L."/>
            <person name="Yoshida N."/>
            <person name="Meng L."/>
        </authorList>
    </citation>
    <scope>NUCLEOTIDE SEQUENCE [LARGE SCALE GENOMIC DNA]</scope>
    <source>
        <strain evidence="3 4">NIT-SL11</strain>
    </source>
</reference>
<organism evidence="3 4">
    <name type="scientific">Geotalea uraniireducens</name>
    <dbReference type="NCBI Taxonomy" id="351604"/>
    <lineage>
        <taxon>Bacteria</taxon>
        <taxon>Pseudomonadati</taxon>
        <taxon>Thermodesulfobacteriota</taxon>
        <taxon>Desulfuromonadia</taxon>
        <taxon>Geobacterales</taxon>
        <taxon>Geobacteraceae</taxon>
        <taxon>Geotalea</taxon>
    </lineage>
</organism>
<proteinExistence type="inferred from homology"/>
<feature type="domain" description="UspA" evidence="2">
    <location>
        <begin position="4"/>
        <end position="145"/>
    </location>
</feature>
<dbReference type="Gene3D" id="3.40.50.620">
    <property type="entry name" value="HUPs"/>
    <property type="match status" value="1"/>
</dbReference>
<dbReference type="EMBL" id="AP027151">
    <property type="protein sequence ID" value="BDV42267.1"/>
    <property type="molecule type" value="Genomic_DNA"/>
</dbReference>
<dbReference type="RefSeq" id="WP_282002605.1">
    <property type="nucleotide sequence ID" value="NZ_AP027151.1"/>
</dbReference>
<evidence type="ECO:0000313" key="3">
    <source>
        <dbReference type="EMBL" id="BDV42267.1"/>
    </source>
</evidence>
<dbReference type="PANTHER" id="PTHR46268">
    <property type="entry name" value="STRESS RESPONSE PROTEIN NHAX"/>
    <property type="match status" value="1"/>
</dbReference>
<evidence type="ECO:0000256" key="1">
    <source>
        <dbReference type="ARBA" id="ARBA00008791"/>
    </source>
</evidence>